<comment type="caution">
    <text evidence="3">The sequence shown here is derived from an EMBL/GenBank/DDBJ whole genome shotgun (WGS) entry which is preliminary data.</text>
</comment>
<dbReference type="Proteomes" id="UP000663832">
    <property type="component" value="Unassembled WGS sequence"/>
</dbReference>
<name>A0A813RB52_9BILA</name>
<evidence type="ECO:0000256" key="2">
    <source>
        <dbReference type="SAM" id="Phobius"/>
    </source>
</evidence>
<organism evidence="3 6">
    <name type="scientific">Adineta steineri</name>
    <dbReference type="NCBI Taxonomy" id="433720"/>
    <lineage>
        <taxon>Eukaryota</taxon>
        <taxon>Metazoa</taxon>
        <taxon>Spiralia</taxon>
        <taxon>Gnathifera</taxon>
        <taxon>Rotifera</taxon>
        <taxon>Eurotatoria</taxon>
        <taxon>Bdelloidea</taxon>
        <taxon>Adinetida</taxon>
        <taxon>Adinetidae</taxon>
        <taxon>Adineta</taxon>
    </lineage>
</organism>
<dbReference type="Proteomes" id="UP000663877">
    <property type="component" value="Unassembled WGS sequence"/>
</dbReference>
<keyword evidence="5" id="KW-1185">Reference proteome</keyword>
<sequence length="209" mass="23771">MIIYYLTFSFTLLLIITNININKAKYVAVVEHGSNDIMANVSFNQSWETTTEKTLIRIPRLDTVSEKPTIIPRYRRDFVDPDEILGMAKKVAISVFIIVSVCIVCCIVTTIYVCVKCCCGGGRDNNRKRQQGFTTMPQPIIIHTGSPNYQPQFQQQQQQQQVPSPQPPMQQTWGLENHPMLPQPSAPPQPMDDFHMERPPPYEKVCGNS</sequence>
<accession>A0A813RB52</accession>
<dbReference type="AlphaFoldDB" id="A0A813RB52"/>
<feature type="compositionally biased region" description="Basic and acidic residues" evidence="1">
    <location>
        <begin position="192"/>
        <end position="201"/>
    </location>
</feature>
<feature type="region of interest" description="Disordered" evidence="1">
    <location>
        <begin position="144"/>
        <end position="209"/>
    </location>
</feature>
<evidence type="ECO:0000256" key="1">
    <source>
        <dbReference type="SAM" id="MobiDB-lite"/>
    </source>
</evidence>
<protein>
    <submittedName>
        <fullName evidence="3">Uncharacterized protein</fullName>
    </submittedName>
</protein>
<dbReference type="EMBL" id="CAJNOI010000009">
    <property type="protein sequence ID" value="CAF0778981.1"/>
    <property type="molecule type" value="Genomic_DNA"/>
</dbReference>
<keyword evidence="2" id="KW-0472">Membrane</keyword>
<evidence type="ECO:0000313" key="4">
    <source>
        <dbReference type="EMBL" id="CAF1211557.1"/>
    </source>
</evidence>
<keyword evidence="2" id="KW-1133">Transmembrane helix</keyword>
<feature type="compositionally biased region" description="Pro residues" evidence="1">
    <location>
        <begin position="181"/>
        <end position="190"/>
    </location>
</feature>
<evidence type="ECO:0000313" key="3">
    <source>
        <dbReference type="EMBL" id="CAF0778981.1"/>
    </source>
</evidence>
<keyword evidence="2" id="KW-0812">Transmembrane</keyword>
<proteinExistence type="predicted"/>
<reference evidence="3" key="1">
    <citation type="submission" date="2021-02" db="EMBL/GenBank/DDBJ databases">
        <authorList>
            <person name="Nowell W R."/>
        </authorList>
    </citation>
    <scope>NUCLEOTIDE SEQUENCE</scope>
</reference>
<dbReference type="OrthoDB" id="10059251at2759"/>
<gene>
    <name evidence="3" type="ORF">BJG266_LOCUS4013</name>
    <name evidence="4" type="ORF">QVE165_LOCUS26394</name>
</gene>
<feature type="transmembrane region" description="Helical" evidence="2">
    <location>
        <begin position="91"/>
        <end position="113"/>
    </location>
</feature>
<evidence type="ECO:0000313" key="5">
    <source>
        <dbReference type="Proteomes" id="UP000663832"/>
    </source>
</evidence>
<evidence type="ECO:0000313" key="6">
    <source>
        <dbReference type="Proteomes" id="UP000663877"/>
    </source>
</evidence>
<dbReference type="EMBL" id="CAJNOM010000196">
    <property type="protein sequence ID" value="CAF1211557.1"/>
    <property type="molecule type" value="Genomic_DNA"/>
</dbReference>
<feature type="compositionally biased region" description="Low complexity" evidence="1">
    <location>
        <begin position="150"/>
        <end position="163"/>
    </location>
</feature>